<dbReference type="InterPro" id="IPR000014">
    <property type="entry name" value="PAS"/>
</dbReference>
<dbReference type="InterPro" id="IPR004358">
    <property type="entry name" value="Sig_transdc_His_kin-like_C"/>
</dbReference>
<sequence>MKQKTLMSNNIAQNKRHSTESLGKKSSFGSSERQKSLEELEEKLNFLMVNSDESLLVVDHSLNIITCNQKFQELYTIYFGIKIEKGNSVLSYVHPERVEIVRQIYNRVLAGEKQESETKVPGSDGSAHFFQHKYKPIYDNSQKIIGAFVSSSDITAHKNTEMALRQSEEKYQYIVENALDGFIFSDRDGTIIDANRASCQMFGYTLDEFRGLKWHDIIVYEPEVINIYKEERNKTGKVRGELTGVHKSGRHFPCEFSSIFYKGSTGRHDGKISTFINDISDRKRVEEEAELREKRFASLVEHGADGVAILSTQGVPQYISPSIEKVLGYTVQESTSLDLFSATHPDDMVYVQQAWMEMMEKPGVPVLGQVARIRHKNGNWRWIEGVLINMLHEPGIEGIVNNFRDVTTKILAEQEKEFERRDKEALINNTEDLIWSVSRDFRLIAGNRAFIESMRASTGIILVTGDCLLMDDFFDHRFIEFWRTLYLKGLRGETVKEEVYITGILGIKGGWKEISLNPIYEAGKVVSLACYSRDITRQKELQESLRESEEKFRAAFQFSAIGMAIVGLDGKFIAVNENLCHITGYRAEELRELKFQQITHLDDVETHLRFKKELLAGKRESYQVEKRYIHKDRHVIWVHIAVSLVRHKFGEPLHFVSQIEDITARKRDQLHLMALNQSLNQRAEQLTAINAELEQFSYIASHDLQEPLRMITGFLNQLDKKYKDQLDERARQYINFAVDGASRMRTIILDLLEYSKIGRKEYEVDWVNMNELVQEVVQKNIWHEEKEIIVWEDLPTLYGARLPLYQLMQNLISNAIKYQKKEEKPKIRIIATDNHKHWQISVADNGIGIEKQFFDKIFNLFQRLHHKEEYSGTGIGLAICKKIIENHNGKIWVESEYGSGSTFHFIINK</sequence>
<dbReference type="PANTHER" id="PTHR43304">
    <property type="entry name" value="PHYTOCHROME-LIKE PROTEIN CPH1"/>
    <property type="match status" value="1"/>
</dbReference>
<feature type="domain" description="PAS" evidence="8">
    <location>
        <begin position="548"/>
        <end position="618"/>
    </location>
</feature>
<evidence type="ECO:0000256" key="1">
    <source>
        <dbReference type="ARBA" id="ARBA00000085"/>
    </source>
</evidence>
<dbReference type="Pfam" id="PF00512">
    <property type="entry name" value="HisKA"/>
    <property type="match status" value="1"/>
</dbReference>
<dbReference type="Pfam" id="PF08447">
    <property type="entry name" value="PAS_3"/>
    <property type="match status" value="2"/>
</dbReference>
<keyword evidence="5" id="KW-0418">Kinase</keyword>
<keyword evidence="4" id="KW-0808">Transferase</keyword>
<dbReference type="Gene3D" id="3.30.565.10">
    <property type="entry name" value="Histidine kinase-like ATPase, C-terminal domain"/>
    <property type="match status" value="1"/>
</dbReference>
<keyword evidence="11" id="KW-1185">Reference proteome</keyword>
<dbReference type="InterPro" id="IPR035965">
    <property type="entry name" value="PAS-like_dom_sf"/>
</dbReference>
<evidence type="ECO:0000256" key="4">
    <source>
        <dbReference type="ARBA" id="ARBA00022679"/>
    </source>
</evidence>
<dbReference type="OrthoDB" id="905895at2"/>
<evidence type="ECO:0000256" key="5">
    <source>
        <dbReference type="ARBA" id="ARBA00022777"/>
    </source>
</evidence>
<feature type="domain" description="PAC" evidence="9">
    <location>
        <begin position="114"/>
        <end position="166"/>
    </location>
</feature>
<keyword evidence="3" id="KW-0597">Phosphoprotein</keyword>
<dbReference type="InterPro" id="IPR036097">
    <property type="entry name" value="HisK_dim/P_sf"/>
</dbReference>
<dbReference type="InterPro" id="IPR052162">
    <property type="entry name" value="Sensor_kinase/Photoreceptor"/>
</dbReference>
<dbReference type="SMART" id="SM00387">
    <property type="entry name" value="HATPase_c"/>
    <property type="match status" value="1"/>
</dbReference>
<reference evidence="10 11" key="1">
    <citation type="submission" date="2019-02" db="EMBL/GenBank/DDBJ databases">
        <title>Bacterial novel species Emticicia sp. 17J42-9 isolated from soil.</title>
        <authorList>
            <person name="Jung H.-Y."/>
        </authorList>
    </citation>
    <scope>NUCLEOTIDE SEQUENCE [LARGE SCALE GENOMIC DNA]</scope>
    <source>
        <strain evidence="10 11">17J42-9</strain>
    </source>
</reference>
<dbReference type="Gene3D" id="3.30.450.20">
    <property type="entry name" value="PAS domain"/>
    <property type="match status" value="5"/>
</dbReference>
<dbReference type="Pfam" id="PF13426">
    <property type="entry name" value="PAS_9"/>
    <property type="match status" value="1"/>
</dbReference>
<gene>
    <name evidence="10" type="ORF">EWM59_11870</name>
</gene>
<dbReference type="EC" id="2.7.13.3" evidence="2"/>
<dbReference type="SMART" id="SM00086">
    <property type="entry name" value="PAC"/>
    <property type="match status" value="3"/>
</dbReference>
<evidence type="ECO:0000259" key="9">
    <source>
        <dbReference type="PROSITE" id="PS50113"/>
    </source>
</evidence>
<dbReference type="InterPro" id="IPR036890">
    <property type="entry name" value="HATPase_C_sf"/>
</dbReference>
<feature type="domain" description="PAS" evidence="8">
    <location>
        <begin position="40"/>
        <end position="112"/>
    </location>
</feature>
<dbReference type="Gene3D" id="1.10.287.130">
    <property type="match status" value="1"/>
</dbReference>
<dbReference type="InterPro" id="IPR013655">
    <property type="entry name" value="PAS_fold_3"/>
</dbReference>
<dbReference type="InterPro" id="IPR003594">
    <property type="entry name" value="HATPase_dom"/>
</dbReference>
<dbReference type="RefSeq" id="WP_130021194.1">
    <property type="nucleotide sequence ID" value="NZ_SEWF01000015.1"/>
</dbReference>
<dbReference type="InterPro" id="IPR003661">
    <property type="entry name" value="HisK_dim/P_dom"/>
</dbReference>
<dbReference type="NCBIfam" id="TIGR00229">
    <property type="entry name" value="sensory_box"/>
    <property type="match status" value="4"/>
</dbReference>
<evidence type="ECO:0000313" key="10">
    <source>
        <dbReference type="EMBL" id="RYU95360.1"/>
    </source>
</evidence>
<dbReference type="PROSITE" id="PS50112">
    <property type="entry name" value="PAS"/>
    <property type="match status" value="4"/>
</dbReference>
<dbReference type="CDD" id="cd00130">
    <property type="entry name" value="PAS"/>
    <property type="match status" value="4"/>
</dbReference>
<dbReference type="InterPro" id="IPR013656">
    <property type="entry name" value="PAS_4"/>
</dbReference>
<comment type="catalytic activity">
    <reaction evidence="1">
        <text>ATP + protein L-histidine = ADP + protein N-phospho-L-histidine.</text>
        <dbReference type="EC" id="2.7.13.3"/>
    </reaction>
</comment>
<dbReference type="PRINTS" id="PR00344">
    <property type="entry name" value="BCTRLSENSOR"/>
</dbReference>
<proteinExistence type="predicted"/>
<feature type="compositionally biased region" description="Polar residues" evidence="6">
    <location>
        <begin position="1"/>
        <end position="13"/>
    </location>
</feature>
<dbReference type="InterPro" id="IPR000700">
    <property type="entry name" value="PAS-assoc_C"/>
</dbReference>
<evidence type="ECO:0000259" key="8">
    <source>
        <dbReference type="PROSITE" id="PS50112"/>
    </source>
</evidence>
<feature type="domain" description="Histidine kinase" evidence="7">
    <location>
        <begin position="699"/>
        <end position="909"/>
    </location>
</feature>
<dbReference type="GO" id="GO:0000155">
    <property type="term" value="F:phosphorelay sensor kinase activity"/>
    <property type="evidence" value="ECO:0007669"/>
    <property type="project" value="InterPro"/>
</dbReference>
<dbReference type="SUPFAM" id="SSF47384">
    <property type="entry name" value="Homodimeric domain of signal transducing histidine kinase"/>
    <property type="match status" value="1"/>
</dbReference>
<dbReference type="SUPFAM" id="SSF55785">
    <property type="entry name" value="PYP-like sensor domain (PAS domain)"/>
    <property type="match status" value="5"/>
</dbReference>
<evidence type="ECO:0000256" key="3">
    <source>
        <dbReference type="ARBA" id="ARBA00022553"/>
    </source>
</evidence>
<dbReference type="PANTHER" id="PTHR43304:SF1">
    <property type="entry name" value="PAC DOMAIN-CONTAINING PROTEIN"/>
    <property type="match status" value="1"/>
</dbReference>
<evidence type="ECO:0000256" key="6">
    <source>
        <dbReference type="SAM" id="MobiDB-lite"/>
    </source>
</evidence>
<dbReference type="InterPro" id="IPR005467">
    <property type="entry name" value="His_kinase_dom"/>
</dbReference>
<dbReference type="SUPFAM" id="SSF55874">
    <property type="entry name" value="ATPase domain of HSP90 chaperone/DNA topoisomerase II/histidine kinase"/>
    <property type="match status" value="1"/>
</dbReference>
<dbReference type="PROSITE" id="PS50113">
    <property type="entry name" value="PAC"/>
    <property type="match status" value="2"/>
</dbReference>
<dbReference type="PROSITE" id="PS50109">
    <property type="entry name" value="HIS_KIN"/>
    <property type="match status" value="1"/>
</dbReference>
<comment type="caution">
    <text evidence="10">The sequence shown here is derived from an EMBL/GenBank/DDBJ whole genome shotgun (WGS) entry which is preliminary data.</text>
</comment>
<feature type="domain" description="PAS" evidence="8">
    <location>
        <begin position="167"/>
        <end position="211"/>
    </location>
</feature>
<dbReference type="SMART" id="SM00388">
    <property type="entry name" value="HisKA"/>
    <property type="match status" value="1"/>
</dbReference>
<dbReference type="Proteomes" id="UP000293162">
    <property type="component" value="Unassembled WGS sequence"/>
</dbReference>
<dbReference type="AlphaFoldDB" id="A0A4V1ZD93"/>
<feature type="domain" description="PAC" evidence="9">
    <location>
        <begin position="622"/>
        <end position="674"/>
    </location>
</feature>
<dbReference type="Pfam" id="PF02518">
    <property type="entry name" value="HATPase_c"/>
    <property type="match status" value="1"/>
</dbReference>
<protein>
    <recommendedName>
        <fullName evidence="2">histidine kinase</fullName>
        <ecNumber evidence="2">2.7.13.3</ecNumber>
    </recommendedName>
</protein>
<evidence type="ECO:0000313" key="11">
    <source>
        <dbReference type="Proteomes" id="UP000293162"/>
    </source>
</evidence>
<feature type="domain" description="PAS" evidence="8">
    <location>
        <begin position="292"/>
        <end position="362"/>
    </location>
</feature>
<dbReference type="FunFam" id="3.30.565.10:FF:000006">
    <property type="entry name" value="Sensor histidine kinase WalK"/>
    <property type="match status" value="1"/>
</dbReference>
<feature type="region of interest" description="Disordered" evidence="6">
    <location>
        <begin position="1"/>
        <end position="34"/>
    </location>
</feature>
<dbReference type="SMART" id="SM00091">
    <property type="entry name" value="PAS"/>
    <property type="match status" value="4"/>
</dbReference>
<dbReference type="InterPro" id="IPR001610">
    <property type="entry name" value="PAC"/>
</dbReference>
<dbReference type="EMBL" id="SEWF01000015">
    <property type="protein sequence ID" value="RYU95360.1"/>
    <property type="molecule type" value="Genomic_DNA"/>
</dbReference>
<name>A0A4V1ZD93_9BACT</name>
<dbReference type="CDD" id="cd00082">
    <property type="entry name" value="HisKA"/>
    <property type="match status" value="1"/>
</dbReference>
<organism evidence="10 11">
    <name type="scientific">Emticicia agri</name>
    <dbReference type="NCBI Taxonomy" id="2492393"/>
    <lineage>
        <taxon>Bacteria</taxon>
        <taxon>Pseudomonadati</taxon>
        <taxon>Bacteroidota</taxon>
        <taxon>Cytophagia</taxon>
        <taxon>Cytophagales</taxon>
        <taxon>Leadbetterellaceae</taxon>
        <taxon>Emticicia</taxon>
    </lineage>
</organism>
<accession>A0A4V1ZD93</accession>
<dbReference type="Pfam" id="PF08448">
    <property type="entry name" value="PAS_4"/>
    <property type="match status" value="1"/>
</dbReference>
<evidence type="ECO:0000259" key="7">
    <source>
        <dbReference type="PROSITE" id="PS50109"/>
    </source>
</evidence>
<evidence type="ECO:0000256" key="2">
    <source>
        <dbReference type="ARBA" id="ARBA00012438"/>
    </source>
</evidence>